<feature type="region of interest" description="Disordered" evidence="1">
    <location>
        <begin position="1"/>
        <end position="27"/>
    </location>
</feature>
<sequence>MIRSTELPEEDQEVSGSNGGDREVRPQRNRKSSGWICLFCLLACPQLSAEPPQQQNDNENVPKRTEIHFDDLQKKYRIIGRLGKPVGEFHTIHGTWKRFNFSGRQLFFQITHVNFQKLPEPQLYPERHFKLAHLWATSKLNVDPDHSPICEYRVWESLEYFGTPDDFWDESKLPPSISILPGFAGREKKAAIPLELTSELNYVKAKVLKQNEVKEKLENSTFSESRAAESSINPASDQTGENRDKVLIDIGFYDLRDRYQIIGKLGKPLGEYSTIRGVWKRERATIGQRIRRFHRFYVTHIDGQELDKSVIINHRWDTISSYGVMPFKPAVPDPEETEVWEMRVVELMRNRGLAAGFNGEAGLIEQHNSFFELVNVLRYHRRPSIIKGEGFKRVLKP</sequence>
<name>A0A517RA32_9PLAN</name>
<evidence type="ECO:0000313" key="2">
    <source>
        <dbReference type="EMBL" id="QDT40735.1"/>
    </source>
</evidence>
<evidence type="ECO:0000256" key="1">
    <source>
        <dbReference type="SAM" id="MobiDB-lite"/>
    </source>
</evidence>
<keyword evidence="3" id="KW-1185">Reference proteome</keyword>
<dbReference type="KEGG" id="gaz:Pan241w_07930"/>
<organism evidence="2 3">
    <name type="scientific">Gimesia alba</name>
    <dbReference type="NCBI Taxonomy" id="2527973"/>
    <lineage>
        <taxon>Bacteria</taxon>
        <taxon>Pseudomonadati</taxon>
        <taxon>Planctomycetota</taxon>
        <taxon>Planctomycetia</taxon>
        <taxon>Planctomycetales</taxon>
        <taxon>Planctomycetaceae</taxon>
        <taxon>Gimesia</taxon>
    </lineage>
</organism>
<dbReference type="AlphaFoldDB" id="A0A517RA32"/>
<protein>
    <submittedName>
        <fullName evidence="2">Uncharacterized protein</fullName>
    </submittedName>
</protein>
<evidence type="ECO:0000313" key="3">
    <source>
        <dbReference type="Proteomes" id="UP000317171"/>
    </source>
</evidence>
<gene>
    <name evidence="2" type="ORF">Pan241w_07930</name>
</gene>
<feature type="region of interest" description="Disordered" evidence="1">
    <location>
        <begin position="219"/>
        <end position="240"/>
    </location>
</feature>
<accession>A0A517RA32</accession>
<proteinExistence type="predicted"/>
<feature type="compositionally biased region" description="Polar residues" evidence="1">
    <location>
        <begin position="219"/>
        <end position="239"/>
    </location>
</feature>
<dbReference type="Proteomes" id="UP000317171">
    <property type="component" value="Chromosome"/>
</dbReference>
<dbReference type="EMBL" id="CP036269">
    <property type="protein sequence ID" value="QDT40735.1"/>
    <property type="molecule type" value="Genomic_DNA"/>
</dbReference>
<reference evidence="2 3" key="1">
    <citation type="submission" date="2019-02" db="EMBL/GenBank/DDBJ databases">
        <title>Deep-cultivation of Planctomycetes and their phenomic and genomic characterization uncovers novel biology.</title>
        <authorList>
            <person name="Wiegand S."/>
            <person name="Jogler M."/>
            <person name="Boedeker C."/>
            <person name="Pinto D."/>
            <person name="Vollmers J."/>
            <person name="Rivas-Marin E."/>
            <person name="Kohn T."/>
            <person name="Peeters S.H."/>
            <person name="Heuer A."/>
            <person name="Rast P."/>
            <person name="Oberbeckmann S."/>
            <person name="Bunk B."/>
            <person name="Jeske O."/>
            <person name="Meyerdierks A."/>
            <person name="Storesund J.E."/>
            <person name="Kallscheuer N."/>
            <person name="Luecker S."/>
            <person name="Lage O.M."/>
            <person name="Pohl T."/>
            <person name="Merkel B.J."/>
            <person name="Hornburger P."/>
            <person name="Mueller R.-W."/>
            <person name="Bruemmer F."/>
            <person name="Labrenz M."/>
            <person name="Spormann A.M."/>
            <person name="Op den Camp H."/>
            <person name="Overmann J."/>
            <person name="Amann R."/>
            <person name="Jetten M.S.M."/>
            <person name="Mascher T."/>
            <person name="Medema M.H."/>
            <person name="Devos D.P."/>
            <person name="Kaster A.-K."/>
            <person name="Ovreas L."/>
            <person name="Rohde M."/>
            <person name="Galperin M.Y."/>
            <person name="Jogler C."/>
        </authorList>
    </citation>
    <scope>NUCLEOTIDE SEQUENCE [LARGE SCALE GENOMIC DNA]</scope>
    <source>
        <strain evidence="2 3">Pan241w</strain>
    </source>
</reference>